<proteinExistence type="predicted"/>
<keyword evidence="2" id="KW-1185">Reference proteome</keyword>
<organism evidence="1 2">
    <name type="scientific">Silicimonas algicola</name>
    <dbReference type="NCBI Taxonomy" id="1826607"/>
    <lineage>
        <taxon>Bacteria</taxon>
        <taxon>Pseudomonadati</taxon>
        <taxon>Pseudomonadota</taxon>
        <taxon>Alphaproteobacteria</taxon>
        <taxon>Rhodobacterales</taxon>
        <taxon>Paracoccaceae</taxon>
    </lineage>
</organism>
<accession>A0A316GA74</accession>
<dbReference type="Proteomes" id="UP000245390">
    <property type="component" value="Unassembled WGS sequence"/>
</dbReference>
<dbReference type="OrthoDB" id="581894at2"/>
<comment type="caution">
    <text evidence="1">The sequence shown here is derived from an EMBL/GenBank/DDBJ whole genome shotgun (WGS) entry which is preliminary data.</text>
</comment>
<sequence length="98" mass="10636">MLSGFGRAALDVEALWRGEPAADVQVSVFFLPRDSVPPAGTERTLFRTDAAGRATIRMAKPGKYLLNAVHLEPVEASAEAMWNSCWASLTFETSAVRP</sequence>
<dbReference type="AlphaFoldDB" id="A0A316GA74"/>
<dbReference type="InterPro" id="IPR019613">
    <property type="entry name" value="DUF4198"/>
</dbReference>
<dbReference type="RefSeq" id="WP_109758425.1">
    <property type="nucleotide sequence ID" value="NZ_CP034588.1"/>
</dbReference>
<dbReference type="Pfam" id="PF10670">
    <property type="entry name" value="DUF4198"/>
    <property type="match status" value="1"/>
</dbReference>
<evidence type="ECO:0000313" key="1">
    <source>
        <dbReference type="EMBL" id="PWK57859.1"/>
    </source>
</evidence>
<evidence type="ECO:0000313" key="2">
    <source>
        <dbReference type="Proteomes" id="UP000245390"/>
    </source>
</evidence>
<reference evidence="1 2" key="1">
    <citation type="submission" date="2018-05" db="EMBL/GenBank/DDBJ databases">
        <title>Genomic Encyclopedia of Type Strains, Phase IV (KMG-IV): sequencing the most valuable type-strain genomes for metagenomic binning, comparative biology and taxonomic classification.</title>
        <authorList>
            <person name="Goeker M."/>
        </authorList>
    </citation>
    <scope>NUCLEOTIDE SEQUENCE [LARGE SCALE GENOMIC DNA]</scope>
    <source>
        <strain evidence="1 2">DSM 103371</strain>
    </source>
</reference>
<name>A0A316GA74_9RHOB</name>
<protein>
    <submittedName>
        <fullName evidence="1">Uncharacterized protein DUF4198</fullName>
    </submittedName>
</protein>
<gene>
    <name evidence="1" type="ORF">C8D95_102509</name>
</gene>
<dbReference type="EMBL" id="QGGV01000002">
    <property type="protein sequence ID" value="PWK57859.1"/>
    <property type="molecule type" value="Genomic_DNA"/>
</dbReference>
<dbReference type="KEGG" id="salo:EF888_11660"/>